<keyword evidence="2" id="KW-1185">Reference proteome</keyword>
<dbReference type="EMBL" id="CADEPI010000058">
    <property type="protein sequence ID" value="CAB3371156.1"/>
    <property type="molecule type" value="Genomic_DNA"/>
</dbReference>
<proteinExistence type="predicted"/>
<protein>
    <submittedName>
        <fullName evidence="1">Uncharacterized protein</fullName>
    </submittedName>
</protein>
<evidence type="ECO:0000313" key="1">
    <source>
        <dbReference type="EMBL" id="CAB3371156.1"/>
    </source>
</evidence>
<sequence>MATPVNVQAGMVCALVSVSKELAAVVLPKVFFRSVRVRLQGEFGEESMWLILQSADDAEDKGSYHE</sequence>
<name>A0A8S1CP83_9INSE</name>
<organism evidence="1 2">
    <name type="scientific">Cloeon dipterum</name>
    <dbReference type="NCBI Taxonomy" id="197152"/>
    <lineage>
        <taxon>Eukaryota</taxon>
        <taxon>Metazoa</taxon>
        <taxon>Ecdysozoa</taxon>
        <taxon>Arthropoda</taxon>
        <taxon>Hexapoda</taxon>
        <taxon>Insecta</taxon>
        <taxon>Pterygota</taxon>
        <taxon>Palaeoptera</taxon>
        <taxon>Ephemeroptera</taxon>
        <taxon>Pisciforma</taxon>
        <taxon>Baetidae</taxon>
        <taxon>Cloeon</taxon>
    </lineage>
</organism>
<evidence type="ECO:0000313" key="2">
    <source>
        <dbReference type="Proteomes" id="UP000494165"/>
    </source>
</evidence>
<dbReference type="AlphaFoldDB" id="A0A8S1CP83"/>
<comment type="caution">
    <text evidence="1">The sequence shown here is derived from an EMBL/GenBank/DDBJ whole genome shotgun (WGS) entry which is preliminary data.</text>
</comment>
<gene>
    <name evidence="1" type="ORF">CLODIP_2_CD08566</name>
</gene>
<reference evidence="1 2" key="1">
    <citation type="submission" date="2020-04" db="EMBL/GenBank/DDBJ databases">
        <authorList>
            <person name="Alioto T."/>
            <person name="Alioto T."/>
            <person name="Gomez Garrido J."/>
        </authorList>
    </citation>
    <scope>NUCLEOTIDE SEQUENCE [LARGE SCALE GENOMIC DNA]</scope>
</reference>
<dbReference type="Proteomes" id="UP000494165">
    <property type="component" value="Unassembled WGS sequence"/>
</dbReference>
<accession>A0A8S1CP83</accession>